<dbReference type="AlphaFoldDB" id="X1QPP4"/>
<feature type="non-terminal residue" evidence="1">
    <location>
        <position position="1"/>
    </location>
</feature>
<organism evidence="1">
    <name type="scientific">marine sediment metagenome</name>
    <dbReference type="NCBI Taxonomy" id="412755"/>
    <lineage>
        <taxon>unclassified sequences</taxon>
        <taxon>metagenomes</taxon>
        <taxon>ecological metagenomes</taxon>
    </lineage>
</organism>
<sequence>SIKGYKSSLRVAKSQQIKQLYFDKLKKTSTVLNNSVELLKKIEETNDEKYIEQYKKLFEEMKKEYAENK</sequence>
<reference evidence="1" key="1">
    <citation type="journal article" date="2014" name="Front. Microbiol.">
        <title>High frequency of phylogenetically diverse reductive dehalogenase-homologous genes in deep subseafloor sedimentary metagenomes.</title>
        <authorList>
            <person name="Kawai M."/>
            <person name="Futagami T."/>
            <person name="Toyoda A."/>
            <person name="Takaki Y."/>
            <person name="Nishi S."/>
            <person name="Hori S."/>
            <person name="Arai W."/>
            <person name="Tsubouchi T."/>
            <person name="Morono Y."/>
            <person name="Uchiyama I."/>
            <person name="Ito T."/>
            <person name="Fujiyama A."/>
            <person name="Inagaki F."/>
            <person name="Takami H."/>
        </authorList>
    </citation>
    <scope>NUCLEOTIDE SEQUENCE</scope>
    <source>
        <strain evidence="1">Expedition CK06-06</strain>
    </source>
</reference>
<comment type="caution">
    <text evidence="1">The sequence shown here is derived from an EMBL/GenBank/DDBJ whole genome shotgun (WGS) entry which is preliminary data.</text>
</comment>
<proteinExistence type="predicted"/>
<protein>
    <submittedName>
        <fullName evidence="1">Uncharacterized protein</fullName>
    </submittedName>
</protein>
<evidence type="ECO:0000313" key="1">
    <source>
        <dbReference type="EMBL" id="GAI70223.1"/>
    </source>
</evidence>
<name>X1QPP4_9ZZZZ</name>
<gene>
    <name evidence="1" type="ORF">S12H4_06536</name>
</gene>
<dbReference type="EMBL" id="BARW01002307">
    <property type="protein sequence ID" value="GAI70223.1"/>
    <property type="molecule type" value="Genomic_DNA"/>
</dbReference>
<accession>X1QPP4</accession>